<reference evidence="3" key="1">
    <citation type="submission" date="2019-06" db="EMBL/GenBank/DDBJ databases">
        <authorList>
            <person name="Broberg M."/>
        </authorList>
    </citation>
    <scope>NUCLEOTIDE SEQUENCE [LARGE SCALE GENOMIC DNA]</scope>
</reference>
<name>A0A9N9UTE6_9HYPO</name>
<protein>
    <submittedName>
        <fullName evidence="2">Uncharacterized protein</fullName>
    </submittedName>
</protein>
<organism evidence="2 3">
    <name type="scientific">Clonostachys byssicola</name>
    <dbReference type="NCBI Taxonomy" id="160290"/>
    <lineage>
        <taxon>Eukaryota</taxon>
        <taxon>Fungi</taxon>
        <taxon>Dikarya</taxon>
        <taxon>Ascomycota</taxon>
        <taxon>Pezizomycotina</taxon>
        <taxon>Sordariomycetes</taxon>
        <taxon>Hypocreomycetidae</taxon>
        <taxon>Hypocreales</taxon>
        <taxon>Bionectriaceae</taxon>
        <taxon>Clonostachys</taxon>
    </lineage>
</organism>
<dbReference type="EMBL" id="CABFNO020001546">
    <property type="protein sequence ID" value="CAG9997605.1"/>
    <property type="molecule type" value="Genomic_DNA"/>
</dbReference>
<feature type="region of interest" description="Disordered" evidence="1">
    <location>
        <begin position="127"/>
        <end position="162"/>
    </location>
</feature>
<feature type="compositionally biased region" description="Basic and acidic residues" evidence="1">
    <location>
        <begin position="140"/>
        <end position="162"/>
    </location>
</feature>
<evidence type="ECO:0000313" key="2">
    <source>
        <dbReference type="EMBL" id="CAG9997605.1"/>
    </source>
</evidence>
<gene>
    <name evidence="2" type="ORF">CBYS24578_00003220</name>
</gene>
<proteinExistence type="predicted"/>
<evidence type="ECO:0000256" key="1">
    <source>
        <dbReference type="SAM" id="MobiDB-lite"/>
    </source>
</evidence>
<sequence length="177" mass="19332">MYVPKYLLAQAHAAKCWLQFRLATTAAGFAPRWNDPSAMVASPRPASGGSYVPFAGHGPLTWTPPSPTIPRLHEREIPALGMRCARVKGNQEPGASGHGSWGAWGFAGLALSSSSTNELWGAAQLRDTAPGEPDSIRYAAGDRSKLRPRNRDSHGRKERCDKKHTFRGEIWSELLQD</sequence>
<reference evidence="2 3" key="2">
    <citation type="submission" date="2021-10" db="EMBL/GenBank/DDBJ databases">
        <authorList>
            <person name="Piombo E."/>
        </authorList>
    </citation>
    <scope>NUCLEOTIDE SEQUENCE [LARGE SCALE GENOMIC DNA]</scope>
</reference>
<accession>A0A9N9UTE6</accession>
<evidence type="ECO:0000313" key="3">
    <source>
        <dbReference type="Proteomes" id="UP000754883"/>
    </source>
</evidence>
<dbReference type="AlphaFoldDB" id="A0A9N9UTE6"/>
<keyword evidence="3" id="KW-1185">Reference proteome</keyword>
<dbReference type="Proteomes" id="UP000754883">
    <property type="component" value="Unassembled WGS sequence"/>
</dbReference>
<comment type="caution">
    <text evidence="2">The sequence shown here is derived from an EMBL/GenBank/DDBJ whole genome shotgun (WGS) entry which is preliminary data.</text>
</comment>